<evidence type="ECO:0000313" key="10">
    <source>
        <dbReference type="EMBL" id="MCL1634931.1"/>
    </source>
</evidence>
<dbReference type="InterPro" id="IPR037066">
    <property type="entry name" value="Plug_dom_sf"/>
</dbReference>
<dbReference type="PANTHER" id="PTHR30069:SF46">
    <property type="entry name" value="OAR PROTEIN"/>
    <property type="match status" value="1"/>
</dbReference>
<feature type="domain" description="TonB-dependent transporter Oar-like beta-barrel" evidence="9">
    <location>
        <begin position="341"/>
        <end position="592"/>
    </location>
</feature>
<keyword evidence="10" id="KW-0675">Receptor</keyword>
<dbReference type="Gene3D" id="2.170.130.10">
    <property type="entry name" value="TonB-dependent receptor, plug domain"/>
    <property type="match status" value="1"/>
</dbReference>
<dbReference type="InterPro" id="IPR012910">
    <property type="entry name" value="Plug_dom"/>
</dbReference>
<dbReference type="SUPFAM" id="SSF56935">
    <property type="entry name" value="Porins"/>
    <property type="match status" value="1"/>
</dbReference>
<organism evidence="10 11">
    <name type="scientific">Luteimonas galliterrae</name>
    <dbReference type="NCBI Taxonomy" id="2940486"/>
    <lineage>
        <taxon>Bacteria</taxon>
        <taxon>Pseudomonadati</taxon>
        <taxon>Pseudomonadota</taxon>
        <taxon>Gammaproteobacteria</taxon>
        <taxon>Lysobacterales</taxon>
        <taxon>Lysobacteraceae</taxon>
        <taxon>Luteimonas</taxon>
    </lineage>
</organism>
<keyword evidence="5" id="KW-0472">Membrane</keyword>
<dbReference type="PANTHER" id="PTHR30069">
    <property type="entry name" value="TONB-DEPENDENT OUTER MEMBRANE RECEPTOR"/>
    <property type="match status" value="1"/>
</dbReference>
<evidence type="ECO:0000256" key="7">
    <source>
        <dbReference type="SAM" id="SignalP"/>
    </source>
</evidence>
<dbReference type="EMBL" id="JAMBEP010000001">
    <property type="protein sequence ID" value="MCL1634931.1"/>
    <property type="molecule type" value="Genomic_DNA"/>
</dbReference>
<dbReference type="InterPro" id="IPR039426">
    <property type="entry name" value="TonB-dep_rcpt-like"/>
</dbReference>
<name>A0ABT0MJ87_9GAMM</name>
<keyword evidence="4" id="KW-0812">Transmembrane</keyword>
<comment type="subcellular location">
    <subcellularLocation>
        <location evidence="1">Cell outer membrane</location>
        <topology evidence="1">Multi-pass membrane protein</topology>
    </subcellularLocation>
</comment>
<protein>
    <submittedName>
        <fullName evidence="10">TonB-dependent receptor</fullName>
    </submittedName>
</protein>
<feature type="chain" id="PRO_5046546082" evidence="7">
    <location>
        <begin position="26"/>
        <end position="1001"/>
    </location>
</feature>
<evidence type="ECO:0000256" key="6">
    <source>
        <dbReference type="ARBA" id="ARBA00023237"/>
    </source>
</evidence>
<keyword evidence="3" id="KW-1134">Transmembrane beta strand</keyword>
<keyword evidence="6" id="KW-0998">Cell outer membrane</keyword>
<dbReference type="Gene3D" id="2.40.170.20">
    <property type="entry name" value="TonB-dependent receptor, beta-barrel domain"/>
    <property type="match status" value="1"/>
</dbReference>
<evidence type="ECO:0000256" key="2">
    <source>
        <dbReference type="ARBA" id="ARBA00022448"/>
    </source>
</evidence>
<keyword evidence="7" id="KW-0732">Signal</keyword>
<evidence type="ECO:0000256" key="4">
    <source>
        <dbReference type="ARBA" id="ARBA00022692"/>
    </source>
</evidence>
<feature type="domain" description="TonB-dependent receptor plug" evidence="8">
    <location>
        <begin position="134"/>
        <end position="235"/>
    </location>
</feature>
<evidence type="ECO:0000259" key="9">
    <source>
        <dbReference type="Pfam" id="PF25183"/>
    </source>
</evidence>
<evidence type="ECO:0000256" key="1">
    <source>
        <dbReference type="ARBA" id="ARBA00004571"/>
    </source>
</evidence>
<sequence length="1001" mass="109753">MRTAAIRAAVLAASILAAMSSTVSAQSTTGSIFGQAPKVDQGTVVIESQTGLRRELPVAGGRYQSPQLPVGVYKVTLISDGKTVEQKDAVTVLVGSNIEVSFAGANNANGAITSLDSVQVLASAIPPIDVSSVDSRTVITREQLARLPLGRDSESIALLSPGVVDNSGGFRSATGQSLVSFGGSSASENAYYINGFNTTDPLKGLGGLTMPYGAIEQQETYTGGYSAQYGRSDGGVINAIGRRGSNEWQFGGHMIWEPASLRESRDDVRYENALPQSPVAGDMYWPKSRDTRWSSTASAYAGGPVLKDKLFFFAGVEYERAEGDTVGNVTSAYPYLDYQHRKPRWYAKIDWNINDNNFLELTGASSKVKTQGDVYDYDFNALSRLGFVSGADTTEDGGDLYVAKYTSYLTENLTVSALYGEMKTRAYASPAGYDPDLVYVDGISDQNPALNGGTPIGNAQIVSSITDPRRGNKTSNFRFDLSYVLGDHTISVGIDNQKAQAVAQGSIPTGPGYIWRYGESDPNVPISTGLGVPATGGFPNGEDGYYVVKAIDNSLATIHSTQRAQYIEDRWQVTDNLLLSLGLRNDQFTNYNSDGDAYIRQTKPQWAPRLGFSWNVNGDSTFKVYGNMGRYYLGLPLNPSINSAGAVIQTRQYFTYGGIDANGVPTDLTPISGVVAPNNYFGQLPDPKTVTARDLKAEYQDEFIVGFTREFRNDWVYGVKLTNRILRNAIDDFCDIEQVADKAASLGYDIESTNSCYLINPGRTNVFVLRDTSGNYVDVPLTHEEFGWERLKRKYYGAEFMLEHPFKDDWYGMVSYVFSKNYGNTEGQLRSDIGQTFTSTTQDWDYAEIMENTNGLLNNDHKHQFKVFGYYQLAPEWTVSGNLRLISGAPKVCLSYYGENHTDPAAYGGIYHFCNGQPSSPGSEGRLPWIRQFDLGASYRPAFADGKLAFSVNVFNVFNAKAETNIYVRSESAPNVPHPRYGQALSTQEPRYVRFSVSYDY</sequence>
<dbReference type="InterPro" id="IPR036942">
    <property type="entry name" value="Beta-barrel_TonB_sf"/>
</dbReference>
<gene>
    <name evidence="10" type="ORF">M2650_09850</name>
</gene>
<comment type="caution">
    <text evidence="10">The sequence shown here is derived from an EMBL/GenBank/DDBJ whole genome shotgun (WGS) entry which is preliminary data.</text>
</comment>
<dbReference type="RefSeq" id="WP_249473774.1">
    <property type="nucleotide sequence ID" value="NZ_JAMBEP010000001.1"/>
</dbReference>
<evidence type="ECO:0000259" key="8">
    <source>
        <dbReference type="Pfam" id="PF07715"/>
    </source>
</evidence>
<evidence type="ECO:0000256" key="3">
    <source>
        <dbReference type="ARBA" id="ARBA00022452"/>
    </source>
</evidence>
<evidence type="ECO:0000256" key="5">
    <source>
        <dbReference type="ARBA" id="ARBA00023136"/>
    </source>
</evidence>
<dbReference type="Pfam" id="PF07715">
    <property type="entry name" value="Plug"/>
    <property type="match status" value="1"/>
</dbReference>
<dbReference type="InterPro" id="IPR057601">
    <property type="entry name" value="Oar-like_b-barrel"/>
</dbReference>
<keyword evidence="2" id="KW-0813">Transport</keyword>
<proteinExistence type="predicted"/>
<dbReference type="Pfam" id="PF25183">
    <property type="entry name" value="OMP_b-brl_4"/>
    <property type="match status" value="2"/>
</dbReference>
<dbReference type="Proteomes" id="UP001431217">
    <property type="component" value="Unassembled WGS sequence"/>
</dbReference>
<feature type="domain" description="TonB-dependent transporter Oar-like beta-barrel" evidence="9">
    <location>
        <begin position="594"/>
        <end position="873"/>
    </location>
</feature>
<feature type="signal peptide" evidence="7">
    <location>
        <begin position="1"/>
        <end position="25"/>
    </location>
</feature>
<evidence type="ECO:0000313" key="11">
    <source>
        <dbReference type="Proteomes" id="UP001431217"/>
    </source>
</evidence>
<keyword evidence="11" id="KW-1185">Reference proteome</keyword>
<reference evidence="10 11" key="1">
    <citation type="submission" date="2022-05" db="EMBL/GenBank/DDBJ databases">
        <title>Luteimonas sp. SX5, whole genome shotgun sequencing project.</title>
        <authorList>
            <person name="Zhao G."/>
            <person name="Shen L."/>
        </authorList>
    </citation>
    <scope>NUCLEOTIDE SEQUENCE [LARGE SCALE GENOMIC DNA]</scope>
    <source>
        <strain evidence="10 11">SX5</strain>
    </source>
</reference>
<accession>A0ABT0MJ87</accession>